<gene>
    <name evidence="1" type="ORF">PYCCODRAFT_1478540</name>
</gene>
<dbReference type="EMBL" id="KZ084112">
    <property type="protein sequence ID" value="OSD01256.1"/>
    <property type="molecule type" value="Genomic_DNA"/>
</dbReference>
<evidence type="ECO:0000313" key="2">
    <source>
        <dbReference type="Proteomes" id="UP000193067"/>
    </source>
</evidence>
<keyword evidence="2" id="KW-1185">Reference proteome</keyword>
<name>A0A1Y2IJA4_TRAC3</name>
<evidence type="ECO:0000313" key="1">
    <source>
        <dbReference type="EMBL" id="OSD01256.1"/>
    </source>
</evidence>
<proteinExistence type="predicted"/>
<sequence length="218" mass="23122">MSATTMAKLQGRSIQVLFDRSPSANRDSAERTAIRATIITLFDSDGDQTLEADVGTPFAVLPSDLDGNCVPQSVQDYLKELTISANASAASLACGSILAGHASEADEFGDIALWLGNGEYSQGHERDVLTRLDTGHLLQQGANPQKVEVSQSTGLPITVHGPSTPSSDVSRLRELLQRLSACHIFCVHGDLSVYVLLGRYESEGHSGWAGLLGLGVES</sequence>
<dbReference type="AlphaFoldDB" id="A0A1Y2IJA4"/>
<accession>A0A1Y2IJA4</accession>
<dbReference type="OrthoDB" id="10261040at2759"/>
<organism evidence="1 2">
    <name type="scientific">Trametes coccinea (strain BRFM310)</name>
    <name type="common">Pycnoporus coccineus</name>
    <dbReference type="NCBI Taxonomy" id="1353009"/>
    <lineage>
        <taxon>Eukaryota</taxon>
        <taxon>Fungi</taxon>
        <taxon>Dikarya</taxon>
        <taxon>Basidiomycota</taxon>
        <taxon>Agaricomycotina</taxon>
        <taxon>Agaricomycetes</taxon>
        <taxon>Polyporales</taxon>
        <taxon>Polyporaceae</taxon>
        <taxon>Trametes</taxon>
    </lineage>
</organism>
<protein>
    <submittedName>
        <fullName evidence="1">Uncharacterized protein</fullName>
    </submittedName>
</protein>
<reference evidence="1 2" key="1">
    <citation type="journal article" date="2015" name="Biotechnol. Biofuels">
        <title>Enhanced degradation of softwood versus hardwood by the white-rot fungus Pycnoporus coccineus.</title>
        <authorList>
            <person name="Couturier M."/>
            <person name="Navarro D."/>
            <person name="Chevret D."/>
            <person name="Henrissat B."/>
            <person name="Piumi F."/>
            <person name="Ruiz-Duenas F.J."/>
            <person name="Martinez A.T."/>
            <person name="Grigoriev I.V."/>
            <person name="Riley R."/>
            <person name="Lipzen A."/>
            <person name="Berrin J.G."/>
            <person name="Master E.R."/>
            <person name="Rosso M.N."/>
        </authorList>
    </citation>
    <scope>NUCLEOTIDE SEQUENCE [LARGE SCALE GENOMIC DNA]</scope>
    <source>
        <strain evidence="1 2">BRFM310</strain>
    </source>
</reference>
<dbReference type="Proteomes" id="UP000193067">
    <property type="component" value="Unassembled WGS sequence"/>
</dbReference>